<keyword evidence="3" id="KW-0949">S-adenosyl-L-methionine</keyword>
<evidence type="ECO:0000313" key="9">
    <source>
        <dbReference type="Proteomes" id="UP001277471"/>
    </source>
</evidence>
<protein>
    <submittedName>
        <fullName evidence="8">Cyclophane-forming radical SAM/SPASM peptide maturase YhhB</fullName>
    </submittedName>
</protein>
<dbReference type="Proteomes" id="UP001277471">
    <property type="component" value="Unassembled WGS sequence"/>
</dbReference>
<keyword evidence="2" id="KW-0004">4Fe-4S</keyword>
<dbReference type="RefSeq" id="WP_051141062.1">
    <property type="nucleotide sequence ID" value="NZ_CP012914.1"/>
</dbReference>
<dbReference type="SFLD" id="SFLDG01067">
    <property type="entry name" value="SPASM/twitch_domain_containing"/>
    <property type="match status" value="1"/>
</dbReference>
<comment type="cofactor">
    <cofactor evidence="1">
        <name>[4Fe-4S] cluster</name>
        <dbReference type="ChEBI" id="CHEBI:49883"/>
    </cofactor>
</comment>
<dbReference type="CDD" id="cd01335">
    <property type="entry name" value="Radical_SAM"/>
    <property type="match status" value="1"/>
</dbReference>
<dbReference type="InterPro" id="IPR026337">
    <property type="entry name" value="AKG_HExxH"/>
</dbReference>
<dbReference type="PANTHER" id="PTHR43273">
    <property type="entry name" value="ANAEROBIC SULFATASE-MATURATING ENZYME HOMOLOG ASLB-RELATED"/>
    <property type="match status" value="1"/>
</dbReference>
<evidence type="ECO:0000313" key="8">
    <source>
        <dbReference type="EMBL" id="MDX5952441.1"/>
    </source>
</evidence>
<dbReference type="NCBIfam" id="NF041707">
    <property type="entry name" value="rSAM_YhhB"/>
    <property type="match status" value="1"/>
</dbReference>
<evidence type="ECO:0000256" key="4">
    <source>
        <dbReference type="ARBA" id="ARBA00022723"/>
    </source>
</evidence>
<evidence type="ECO:0000259" key="7">
    <source>
        <dbReference type="PROSITE" id="PS51918"/>
    </source>
</evidence>
<sequence length="706" mass="77174">MEAARISSFLVKIASRCNLDCDYCYMYHHADQAWRDMPRFLSPSHQTAFANRLVEYLGERAINRVAVIFHGGEPLLAGAEELAAFARLLRQTVGERAQIDVGLQTNGLLLTDEALDLLEEETISVSLSLDGPRDVNDRHRLTRRGGSSFDGAYAALERLCARPSLFAGVIAVVDPEVPPSKILEFFDRHSPPKLDFLLPDANHVRPPPGRDADADLYLRWLVEAFDLWFDRYAHLPLRLFEALLDAVAGLPSGTDAFGFGDVSLITIETDGTYHDLDVLKVTAEGATKLVGSLDDTPIGLAAGSPQMQRHRRLLCPDGLAPKCRSCPEVDVCGGGSVPHRYAADGFAQPTVYCREMLGLIRHVRRRLAQTVVPAAPPLVRTAGTEIDLAAFERAETGRAVMEHLWNLARSEWTGGLTEAFTSMGVEASGLSTHRLADLACCPGTVAWQGAVRRFERYGAAQAVDGSPVQLDPDYGRYLLDRGGSGEALPGSLRFGANDPWLRLPFGGSVEFEGADVVESARATFSEAMAIVEAWRPALAAEMRAVCPDVQVIRDPSAHPDKIVSFSDNAVPGALFVSVRTSSGLISAHDLADSLVHEHRHQKLYLLERLQPIVEPTKRLIVSPWREDLRPPSGLFHAVFVFVELRRLWMHVRETSTGDLASRAAGTISETDRRLGEGIATLRDCPLTGFGRTLLDILEGEAALAAC</sequence>
<dbReference type="InterPro" id="IPR007197">
    <property type="entry name" value="rSAM"/>
</dbReference>
<dbReference type="InterPro" id="IPR023867">
    <property type="entry name" value="Sulphatase_maturase_rSAM"/>
</dbReference>
<keyword evidence="9" id="KW-1185">Reference proteome</keyword>
<reference evidence="8 9" key="1">
    <citation type="submission" date="2023-11" db="EMBL/GenBank/DDBJ databases">
        <title>MicrobeMod: A computational toolkit for identifying prokaryotic methylation and restriction-modification with nanopore sequencing.</title>
        <authorList>
            <person name="Crits-Christoph A."/>
            <person name="Kang S.C."/>
            <person name="Lee H."/>
            <person name="Ostrov N."/>
        </authorList>
    </citation>
    <scope>NUCLEOTIDE SEQUENCE [LARGE SCALE GENOMIC DNA]</scope>
    <source>
        <strain evidence="8 9">ATCC 29145</strain>
    </source>
</reference>
<dbReference type="NCBIfam" id="TIGR04267">
    <property type="entry name" value="mod_HExxH"/>
    <property type="match status" value="1"/>
</dbReference>
<dbReference type="SFLD" id="SFLDG01386">
    <property type="entry name" value="main_SPASM_domain-containing"/>
    <property type="match status" value="1"/>
</dbReference>
<keyword evidence="6" id="KW-0411">Iron-sulfur</keyword>
<feature type="domain" description="Radical SAM core" evidence="7">
    <location>
        <begin position="3"/>
        <end position="238"/>
    </location>
</feature>
<dbReference type="PROSITE" id="PS51918">
    <property type="entry name" value="RADICAL_SAM"/>
    <property type="match status" value="1"/>
</dbReference>
<dbReference type="InterPro" id="IPR058240">
    <property type="entry name" value="rSAM_sf"/>
</dbReference>
<dbReference type="InterPro" id="IPR026335">
    <property type="entry name" value="rSAM_SPASM_FxsB"/>
</dbReference>
<keyword evidence="5" id="KW-0408">Iron</keyword>
<evidence type="ECO:0000256" key="3">
    <source>
        <dbReference type="ARBA" id="ARBA00022691"/>
    </source>
</evidence>
<evidence type="ECO:0000256" key="1">
    <source>
        <dbReference type="ARBA" id="ARBA00001966"/>
    </source>
</evidence>
<dbReference type="SFLD" id="SFLDG01072">
    <property type="entry name" value="dehydrogenase_like"/>
    <property type="match status" value="1"/>
</dbReference>
<comment type="caution">
    <text evidence="8">The sequence shown here is derived from an EMBL/GenBank/DDBJ whole genome shotgun (WGS) entry which is preliminary data.</text>
</comment>
<dbReference type="Gene3D" id="3.20.20.70">
    <property type="entry name" value="Aldolase class I"/>
    <property type="match status" value="1"/>
</dbReference>
<organism evidence="8 9">
    <name type="scientific">Azospirillum brasilense</name>
    <dbReference type="NCBI Taxonomy" id="192"/>
    <lineage>
        <taxon>Bacteria</taxon>
        <taxon>Pseudomonadati</taxon>
        <taxon>Pseudomonadota</taxon>
        <taxon>Alphaproteobacteria</taxon>
        <taxon>Rhodospirillales</taxon>
        <taxon>Azospirillaceae</taxon>
        <taxon>Azospirillum</taxon>
    </lineage>
</organism>
<keyword evidence="4" id="KW-0479">Metal-binding</keyword>
<dbReference type="Pfam" id="PF04055">
    <property type="entry name" value="Radical_SAM"/>
    <property type="match status" value="1"/>
</dbReference>
<dbReference type="EMBL" id="JAWXYC010000004">
    <property type="protein sequence ID" value="MDX5952441.1"/>
    <property type="molecule type" value="Genomic_DNA"/>
</dbReference>
<evidence type="ECO:0000256" key="6">
    <source>
        <dbReference type="ARBA" id="ARBA00023014"/>
    </source>
</evidence>
<accession>A0ABU4P8T1</accession>
<evidence type="ECO:0000256" key="5">
    <source>
        <dbReference type="ARBA" id="ARBA00023004"/>
    </source>
</evidence>
<gene>
    <name evidence="8" type="primary">yhhB</name>
    <name evidence="8" type="ORF">SIM66_14775</name>
</gene>
<dbReference type="InterPro" id="IPR000385">
    <property type="entry name" value="MoaA_NifB_PqqE_Fe-S-bd_CS"/>
</dbReference>
<dbReference type="NCBIfam" id="TIGR04269">
    <property type="entry name" value="SAM_SPASM_FxsB"/>
    <property type="match status" value="1"/>
</dbReference>
<dbReference type="PROSITE" id="PS01305">
    <property type="entry name" value="MOAA_NIFB_PQQE"/>
    <property type="match status" value="1"/>
</dbReference>
<dbReference type="InterPro" id="IPR013785">
    <property type="entry name" value="Aldolase_TIM"/>
</dbReference>
<dbReference type="SFLD" id="SFLDS00029">
    <property type="entry name" value="Radical_SAM"/>
    <property type="match status" value="1"/>
</dbReference>
<dbReference type="SUPFAM" id="SSF102114">
    <property type="entry name" value="Radical SAM enzymes"/>
    <property type="match status" value="1"/>
</dbReference>
<proteinExistence type="predicted"/>
<name>A0ABU4P8T1_AZOBR</name>
<dbReference type="GeneID" id="56449631"/>
<evidence type="ECO:0000256" key="2">
    <source>
        <dbReference type="ARBA" id="ARBA00022485"/>
    </source>
</evidence>
<dbReference type="PANTHER" id="PTHR43273:SF8">
    <property type="entry name" value="RADICAL SAM DOMAIN PROTEIN"/>
    <property type="match status" value="1"/>
</dbReference>